<gene>
    <name evidence="1" type="ORF">DPMN_160495</name>
</gene>
<evidence type="ECO:0000313" key="1">
    <source>
        <dbReference type="EMBL" id="KAH3782578.1"/>
    </source>
</evidence>
<dbReference type="AlphaFoldDB" id="A0A9D4ENK5"/>
<evidence type="ECO:0000313" key="2">
    <source>
        <dbReference type="Proteomes" id="UP000828390"/>
    </source>
</evidence>
<reference evidence="1" key="1">
    <citation type="journal article" date="2019" name="bioRxiv">
        <title>The Genome of the Zebra Mussel, Dreissena polymorpha: A Resource for Invasive Species Research.</title>
        <authorList>
            <person name="McCartney M.A."/>
            <person name="Auch B."/>
            <person name="Kono T."/>
            <person name="Mallez S."/>
            <person name="Zhang Y."/>
            <person name="Obille A."/>
            <person name="Becker A."/>
            <person name="Abrahante J.E."/>
            <person name="Garbe J."/>
            <person name="Badalamenti J.P."/>
            <person name="Herman A."/>
            <person name="Mangelson H."/>
            <person name="Liachko I."/>
            <person name="Sullivan S."/>
            <person name="Sone E.D."/>
            <person name="Koren S."/>
            <person name="Silverstein K.A.T."/>
            <person name="Beckman K.B."/>
            <person name="Gohl D.M."/>
        </authorList>
    </citation>
    <scope>NUCLEOTIDE SEQUENCE</scope>
    <source>
        <strain evidence="1">Duluth1</strain>
        <tissue evidence="1">Whole animal</tissue>
    </source>
</reference>
<name>A0A9D4ENK5_DREPO</name>
<proteinExistence type="predicted"/>
<reference evidence="1" key="2">
    <citation type="submission" date="2020-11" db="EMBL/GenBank/DDBJ databases">
        <authorList>
            <person name="McCartney M.A."/>
            <person name="Auch B."/>
            <person name="Kono T."/>
            <person name="Mallez S."/>
            <person name="Becker A."/>
            <person name="Gohl D.M."/>
            <person name="Silverstein K.A.T."/>
            <person name="Koren S."/>
            <person name="Bechman K.B."/>
            <person name="Herman A."/>
            <person name="Abrahante J.E."/>
            <person name="Garbe J."/>
        </authorList>
    </citation>
    <scope>NUCLEOTIDE SEQUENCE</scope>
    <source>
        <strain evidence="1">Duluth1</strain>
        <tissue evidence="1">Whole animal</tissue>
    </source>
</reference>
<sequence>MFQIRLEIRKDKVTKFKFRQHLWPELKAKYSFKYRHIWPELKAKYSFKYRHIWPKLKAKYSFKYRQSNWSNPAKYRLCNSQSSSKVQFTARKDQTRDRPCNLKLQQSLNLIKVISRQR</sequence>
<dbReference type="EMBL" id="JAIWYP010000008">
    <property type="protein sequence ID" value="KAH3782578.1"/>
    <property type="molecule type" value="Genomic_DNA"/>
</dbReference>
<organism evidence="1 2">
    <name type="scientific">Dreissena polymorpha</name>
    <name type="common">Zebra mussel</name>
    <name type="synonym">Mytilus polymorpha</name>
    <dbReference type="NCBI Taxonomy" id="45954"/>
    <lineage>
        <taxon>Eukaryota</taxon>
        <taxon>Metazoa</taxon>
        <taxon>Spiralia</taxon>
        <taxon>Lophotrochozoa</taxon>
        <taxon>Mollusca</taxon>
        <taxon>Bivalvia</taxon>
        <taxon>Autobranchia</taxon>
        <taxon>Heteroconchia</taxon>
        <taxon>Euheterodonta</taxon>
        <taxon>Imparidentia</taxon>
        <taxon>Neoheterodontei</taxon>
        <taxon>Myida</taxon>
        <taxon>Dreissenoidea</taxon>
        <taxon>Dreissenidae</taxon>
        <taxon>Dreissena</taxon>
    </lineage>
</organism>
<dbReference type="Proteomes" id="UP000828390">
    <property type="component" value="Unassembled WGS sequence"/>
</dbReference>
<comment type="caution">
    <text evidence="1">The sequence shown here is derived from an EMBL/GenBank/DDBJ whole genome shotgun (WGS) entry which is preliminary data.</text>
</comment>
<accession>A0A9D4ENK5</accession>
<keyword evidence="2" id="KW-1185">Reference proteome</keyword>
<protein>
    <submittedName>
        <fullName evidence="1">Uncharacterized protein</fullName>
    </submittedName>
</protein>